<reference evidence="3" key="1">
    <citation type="submission" date="2012-04" db="EMBL/GenBank/DDBJ databases">
        <title>The Genome Sequence of Loa loa.</title>
        <authorList>
            <consortium name="The Broad Institute Genome Sequencing Platform"/>
            <consortium name="Broad Institute Genome Sequencing Center for Infectious Disease"/>
            <person name="Nutman T.B."/>
            <person name="Fink D.L."/>
            <person name="Russ C."/>
            <person name="Young S."/>
            <person name="Zeng Q."/>
            <person name="Gargeya S."/>
            <person name="Alvarado L."/>
            <person name="Berlin A."/>
            <person name="Chapman S.B."/>
            <person name="Chen Z."/>
            <person name="Freedman E."/>
            <person name="Gellesch M."/>
            <person name="Goldberg J."/>
            <person name="Griggs A."/>
            <person name="Gujja S."/>
            <person name="Heilman E.R."/>
            <person name="Heiman D."/>
            <person name="Howarth C."/>
            <person name="Mehta T."/>
            <person name="Neiman D."/>
            <person name="Pearson M."/>
            <person name="Roberts A."/>
            <person name="Saif S."/>
            <person name="Shea T."/>
            <person name="Shenoy N."/>
            <person name="Sisk P."/>
            <person name="Stolte C."/>
            <person name="Sykes S."/>
            <person name="White J."/>
            <person name="Yandava C."/>
            <person name="Haas B."/>
            <person name="Henn M.R."/>
            <person name="Nusbaum C."/>
            <person name="Birren B."/>
        </authorList>
    </citation>
    <scope>NUCLEOTIDE SEQUENCE [LARGE SCALE GENOMIC DNA]</scope>
</reference>
<dbReference type="AlphaFoldDB" id="A0A1I7VJ07"/>
<evidence type="ECO:0000313" key="4">
    <source>
        <dbReference type="WBParaSite" id="EN70_3080"/>
    </source>
</evidence>
<evidence type="ECO:0000259" key="2">
    <source>
        <dbReference type="SMART" id="SM00254"/>
    </source>
</evidence>
<dbReference type="WBParaSite" id="EN70_3080">
    <property type="protein sequence ID" value="EN70_3080"/>
    <property type="gene ID" value="EN70_3080"/>
</dbReference>
<dbReference type="SMART" id="SM00254">
    <property type="entry name" value="ShKT"/>
    <property type="match status" value="2"/>
</dbReference>
<accession>A0A1I7VJ07</accession>
<feature type="compositionally biased region" description="Low complexity" evidence="1">
    <location>
        <begin position="224"/>
        <end position="234"/>
    </location>
</feature>
<feature type="region of interest" description="Disordered" evidence="1">
    <location>
        <begin position="129"/>
        <end position="151"/>
    </location>
</feature>
<dbReference type="Pfam" id="PF01549">
    <property type="entry name" value="ShK"/>
    <property type="match status" value="2"/>
</dbReference>
<dbReference type="InterPro" id="IPR003582">
    <property type="entry name" value="ShKT_dom"/>
</dbReference>
<protein>
    <submittedName>
        <fullName evidence="4">ShKT domain-containing protein</fullName>
    </submittedName>
</protein>
<feature type="compositionally biased region" description="Basic and acidic residues" evidence="1">
    <location>
        <begin position="238"/>
        <end position="249"/>
    </location>
</feature>
<evidence type="ECO:0000313" key="3">
    <source>
        <dbReference type="Proteomes" id="UP000095285"/>
    </source>
</evidence>
<name>A0A1I7VJ07_LOALO</name>
<organism evidence="3 4">
    <name type="scientific">Loa loa</name>
    <name type="common">Eye worm</name>
    <name type="synonym">Filaria loa</name>
    <dbReference type="NCBI Taxonomy" id="7209"/>
    <lineage>
        <taxon>Eukaryota</taxon>
        <taxon>Metazoa</taxon>
        <taxon>Ecdysozoa</taxon>
        <taxon>Nematoda</taxon>
        <taxon>Chromadorea</taxon>
        <taxon>Rhabditida</taxon>
        <taxon>Spirurina</taxon>
        <taxon>Spiruromorpha</taxon>
        <taxon>Filarioidea</taxon>
        <taxon>Onchocercidae</taxon>
        <taxon>Loa</taxon>
    </lineage>
</organism>
<feature type="domain" description="ShKT" evidence="2">
    <location>
        <begin position="155"/>
        <end position="187"/>
    </location>
</feature>
<keyword evidence="3" id="KW-1185">Reference proteome</keyword>
<feature type="domain" description="ShKT" evidence="2">
    <location>
        <begin position="54"/>
        <end position="86"/>
    </location>
</feature>
<dbReference type="Proteomes" id="UP000095285">
    <property type="component" value="Unassembled WGS sequence"/>
</dbReference>
<feature type="compositionally biased region" description="Low complexity" evidence="1">
    <location>
        <begin position="140"/>
        <end position="150"/>
    </location>
</feature>
<reference evidence="4" key="2">
    <citation type="submission" date="2016-11" db="UniProtKB">
        <authorList>
            <consortium name="WormBaseParasite"/>
        </authorList>
    </citation>
    <scope>IDENTIFICATION</scope>
</reference>
<feature type="region of interest" description="Disordered" evidence="1">
    <location>
        <begin position="220"/>
        <end position="252"/>
    </location>
</feature>
<sequence>MNPRSKGLGPISLFVSAKKFTAQGERIHSYLWRLKQARVEPSVLSRSSTDKHGSCYDKDPECSQDVCRNYPYTAKERCPKFCGLCSDLSSSRSSDHLSSKFSSSHQQSSSLKSGIIESSTIDKGYHTTMRMDKSKGGTISSLSPSQGSESLTGSLCYDKNINCKKEICRDFPFTAKEQCAKTCGFCSSDGIASPSMSSSSSDRAFGTMSPSRYASIRINERDGITGSDGSISSHHSPKHEDYKTSHDLPSHSTLSKGSILDLLPILY</sequence>
<proteinExistence type="predicted"/>
<evidence type="ECO:0000256" key="1">
    <source>
        <dbReference type="SAM" id="MobiDB-lite"/>
    </source>
</evidence>